<gene>
    <name evidence="7" type="primary">gtaB_1</name>
    <name evidence="7" type="ORF">BkAM31D_02685</name>
</gene>
<evidence type="ECO:0000313" key="8">
    <source>
        <dbReference type="Proteomes" id="UP000193006"/>
    </source>
</evidence>
<dbReference type="STRING" id="199441.BkAM31D_02685"/>
<dbReference type="SUPFAM" id="SSF53448">
    <property type="entry name" value="Nucleotide-diphospho-sugar transferases"/>
    <property type="match status" value="1"/>
</dbReference>
<keyword evidence="8" id="KW-1185">Reference proteome</keyword>
<evidence type="ECO:0000313" key="7">
    <source>
        <dbReference type="EMBL" id="ARK28847.1"/>
    </source>
</evidence>
<keyword evidence="4 7" id="KW-0548">Nucleotidyltransferase</keyword>
<keyword evidence="3 7" id="KW-0808">Transferase</keyword>
<dbReference type="EMBL" id="CP020814">
    <property type="protein sequence ID" value="ARK28847.1"/>
    <property type="molecule type" value="Genomic_DNA"/>
</dbReference>
<organism evidence="7 8">
    <name type="scientific">Halalkalibacter krulwichiae</name>
    <dbReference type="NCBI Taxonomy" id="199441"/>
    <lineage>
        <taxon>Bacteria</taxon>
        <taxon>Bacillati</taxon>
        <taxon>Bacillota</taxon>
        <taxon>Bacilli</taxon>
        <taxon>Bacillales</taxon>
        <taxon>Bacillaceae</taxon>
        <taxon>Halalkalibacter</taxon>
    </lineage>
</organism>
<dbReference type="RefSeq" id="WP_066158115.1">
    <property type="nucleotide sequence ID" value="NZ_CP020814.1"/>
</dbReference>
<sequence length="273" mass="30867">MTVKKAIIPAAGYGTRCLPITKAVPKELFPIGTRPTIHYIVEEAIEAGIEEILIVVSRSKNMIIDYFDRSIELETFLEQKQKQQLLKKLKPLNVQIQYIRQSQSLGLGDAIRLGESFVNNEPFAVLLPDEVIFGQDTGALDQLLSIYTKHNKSVLGLCEMEQKFLKNYGVVHWQSGENGLIEITDIVEKPMKRPPSNLAVIGRYIFTPSIFSFLKTAKPSLGGEIQLTDAIKEMLKEEKYYGVQPNGIRFDISRVEEFIAANQYILQSENTKM</sequence>
<dbReference type="KEGG" id="bkw:BkAM31D_02685"/>
<dbReference type="PANTHER" id="PTHR43197">
    <property type="entry name" value="UTP--GLUCOSE-1-PHOSPHATE URIDYLYLTRANSFERASE"/>
    <property type="match status" value="1"/>
</dbReference>
<proteinExistence type="inferred from homology"/>
<dbReference type="InterPro" id="IPR005771">
    <property type="entry name" value="GalU_uridylyltTrfase_bac/arc"/>
</dbReference>
<comment type="catalytic activity">
    <reaction evidence="5">
        <text>alpha-D-glucose 1-phosphate + UTP + H(+) = UDP-alpha-D-glucose + diphosphate</text>
        <dbReference type="Rhea" id="RHEA:19889"/>
        <dbReference type="ChEBI" id="CHEBI:15378"/>
        <dbReference type="ChEBI" id="CHEBI:33019"/>
        <dbReference type="ChEBI" id="CHEBI:46398"/>
        <dbReference type="ChEBI" id="CHEBI:58601"/>
        <dbReference type="ChEBI" id="CHEBI:58885"/>
        <dbReference type="EC" id="2.7.7.9"/>
    </reaction>
</comment>
<dbReference type="GO" id="GO:0006011">
    <property type="term" value="P:UDP-alpha-D-glucose metabolic process"/>
    <property type="evidence" value="ECO:0007669"/>
    <property type="project" value="InterPro"/>
</dbReference>
<feature type="domain" description="Nucleotidyl transferase" evidence="6">
    <location>
        <begin position="5"/>
        <end position="267"/>
    </location>
</feature>
<protein>
    <recommendedName>
        <fullName evidence="2">UTP--glucose-1-phosphate uridylyltransferase</fullName>
        <ecNumber evidence="2">2.7.7.9</ecNumber>
    </recommendedName>
</protein>
<evidence type="ECO:0000256" key="1">
    <source>
        <dbReference type="ARBA" id="ARBA00006890"/>
    </source>
</evidence>
<dbReference type="InterPro" id="IPR029044">
    <property type="entry name" value="Nucleotide-diphossugar_trans"/>
</dbReference>
<evidence type="ECO:0000259" key="6">
    <source>
        <dbReference type="Pfam" id="PF00483"/>
    </source>
</evidence>
<comment type="similarity">
    <text evidence="1">Belongs to the UDPGP type 2 family.</text>
</comment>
<dbReference type="InterPro" id="IPR005835">
    <property type="entry name" value="NTP_transferase_dom"/>
</dbReference>
<dbReference type="EC" id="2.7.7.9" evidence="2"/>
<dbReference type="Proteomes" id="UP000193006">
    <property type="component" value="Chromosome"/>
</dbReference>
<reference evidence="7 8" key="1">
    <citation type="submission" date="2017-04" db="EMBL/GenBank/DDBJ databases">
        <title>Bacillus krulwichiae AM31D Genome sequencing and assembly.</title>
        <authorList>
            <person name="Krulwich T.A."/>
            <person name="Anastor L."/>
            <person name="Ehrlich R."/>
            <person name="Ehrlich G.D."/>
            <person name="Janto B."/>
        </authorList>
    </citation>
    <scope>NUCLEOTIDE SEQUENCE [LARGE SCALE GENOMIC DNA]</scope>
    <source>
        <strain evidence="7 8">AM31D</strain>
    </source>
</reference>
<accession>A0A1X9M5X4</accession>
<dbReference type="Pfam" id="PF00483">
    <property type="entry name" value="NTP_transferase"/>
    <property type="match status" value="1"/>
</dbReference>
<evidence type="ECO:0000256" key="2">
    <source>
        <dbReference type="ARBA" id="ARBA00012415"/>
    </source>
</evidence>
<dbReference type="PANTHER" id="PTHR43197:SF1">
    <property type="entry name" value="UTP--GLUCOSE-1-PHOSPHATE URIDYLYLTRANSFERASE"/>
    <property type="match status" value="1"/>
</dbReference>
<dbReference type="GO" id="GO:0003983">
    <property type="term" value="F:UTP:glucose-1-phosphate uridylyltransferase activity"/>
    <property type="evidence" value="ECO:0007669"/>
    <property type="project" value="UniProtKB-EC"/>
</dbReference>
<dbReference type="Gene3D" id="3.90.550.10">
    <property type="entry name" value="Spore Coat Polysaccharide Biosynthesis Protein SpsA, Chain A"/>
    <property type="match status" value="1"/>
</dbReference>
<name>A0A1X9M5X4_9BACI</name>
<evidence type="ECO:0000256" key="3">
    <source>
        <dbReference type="ARBA" id="ARBA00022679"/>
    </source>
</evidence>
<evidence type="ECO:0000256" key="5">
    <source>
        <dbReference type="ARBA" id="ARBA00048128"/>
    </source>
</evidence>
<dbReference type="AlphaFoldDB" id="A0A1X9M5X4"/>
<evidence type="ECO:0000256" key="4">
    <source>
        <dbReference type="ARBA" id="ARBA00022695"/>
    </source>
</evidence>